<keyword evidence="2" id="KW-1185">Reference proteome</keyword>
<sequence length="61" mass="7101">MEQKKKMGRPPIGEKRLKDRIFVLVSEETKKKLEHCKAKLGLTTSDVVRKGIDKIYDETEK</sequence>
<comment type="caution">
    <text evidence="1">The sequence shown here is derived from an EMBL/GenBank/DDBJ whole genome shotgun (WGS) entry which is preliminary data.</text>
</comment>
<dbReference type="RefSeq" id="WP_249283591.1">
    <property type="nucleotide sequence ID" value="NZ_JACRST010000023.1"/>
</dbReference>
<reference evidence="1" key="1">
    <citation type="submission" date="2020-08" db="EMBL/GenBank/DDBJ databases">
        <title>Genome public.</title>
        <authorList>
            <person name="Liu C."/>
            <person name="Sun Q."/>
        </authorList>
    </citation>
    <scope>NUCLEOTIDE SEQUENCE</scope>
    <source>
        <strain evidence="1">NSJ-31</strain>
    </source>
</reference>
<protein>
    <submittedName>
        <fullName evidence="1">CopG family transcriptional regulator</fullName>
    </submittedName>
</protein>
<name>A0A926DYF3_9FIRM</name>
<dbReference type="Proteomes" id="UP000653127">
    <property type="component" value="Unassembled WGS sequence"/>
</dbReference>
<organism evidence="1 2">
    <name type="scientific">Ligaoa zhengdingensis</name>
    <dbReference type="NCBI Taxonomy" id="2763658"/>
    <lineage>
        <taxon>Bacteria</taxon>
        <taxon>Bacillati</taxon>
        <taxon>Bacillota</taxon>
        <taxon>Clostridia</taxon>
        <taxon>Eubacteriales</taxon>
        <taxon>Oscillospiraceae</taxon>
        <taxon>Ligaoa</taxon>
    </lineage>
</organism>
<gene>
    <name evidence="1" type="ORF">H8711_11520</name>
</gene>
<evidence type="ECO:0000313" key="1">
    <source>
        <dbReference type="EMBL" id="MBC8547555.1"/>
    </source>
</evidence>
<dbReference type="EMBL" id="JACRST010000023">
    <property type="protein sequence ID" value="MBC8547555.1"/>
    <property type="molecule type" value="Genomic_DNA"/>
</dbReference>
<dbReference type="AlphaFoldDB" id="A0A926DYF3"/>
<proteinExistence type="predicted"/>
<accession>A0A926DYF3</accession>
<evidence type="ECO:0000313" key="2">
    <source>
        <dbReference type="Proteomes" id="UP000653127"/>
    </source>
</evidence>